<evidence type="ECO:0000313" key="2">
    <source>
        <dbReference type="EMBL" id="QDU54958.1"/>
    </source>
</evidence>
<dbReference type="OrthoDB" id="213867at2"/>
<gene>
    <name evidence="2" type="ORF">Pan181_11430</name>
</gene>
<evidence type="ECO:0000313" key="3">
    <source>
        <dbReference type="Proteomes" id="UP000315750"/>
    </source>
</evidence>
<keyword evidence="1" id="KW-0472">Membrane</keyword>
<dbReference type="EMBL" id="CP036278">
    <property type="protein sequence ID" value="QDU54958.1"/>
    <property type="molecule type" value="Genomic_DNA"/>
</dbReference>
<dbReference type="KEGG" id="amuc:Pan181_11430"/>
<keyword evidence="1" id="KW-1133">Transmembrane helix</keyword>
<dbReference type="AlphaFoldDB" id="A0A518AJP6"/>
<dbReference type="Proteomes" id="UP000315750">
    <property type="component" value="Chromosome"/>
</dbReference>
<keyword evidence="3" id="KW-1185">Reference proteome</keyword>
<keyword evidence="1" id="KW-0812">Transmembrane</keyword>
<proteinExistence type="predicted"/>
<evidence type="ECO:0000256" key="1">
    <source>
        <dbReference type="SAM" id="Phobius"/>
    </source>
</evidence>
<dbReference type="RefSeq" id="WP_145245881.1">
    <property type="nucleotide sequence ID" value="NZ_CP036278.1"/>
</dbReference>
<protein>
    <submittedName>
        <fullName evidence="2">Uncharacterized protein</fullName>
    </submittedName>
</protein>
<reference evidence="2 3" key="1">
    <citation type="submission" date="2019-02" db="EMBL/GenBank/DDBJ databases">
        <title>Deep-cultivation of Planctomycetes and their phenomic and genomic characterization uncovers novel biology.</title>
        <authorList>
            <person name="Wiegand S."/>
            <person name="Jogler M."/>
            <person name="Boedeker C."/>
            <person name="Pinto D."/>
            <person name="Vollmers J."/>
            <person name="Rivas-Marin E."/>
            <person name="Kohn T."/>
            <person name="Peeters S.H."/>
            <person name="Heuer A."/>
            <person name="Rast P."/>
            <person name="Oberbeckmann S."/>
            <person name="Bunk B."/>
            <person name="Jeske O."/>
            <person name="Meyerdierks A."/>
            <person name="Storesund J.E."/>
            <person name="Kallscheuer N."/>
            <person name="Luecker S."/>
            <person name="Lage O.M."/>
            <person name="Pohl T."/>
            <person name="Merkel B.J."/>
            <person name="Hornburger P."/>
            <person name="Mueller R.-W."/>
            <person name="Bruemmer F."/>
            <person name="Labrenz M."/>
            <person name="Spormann A.M."/>
            <person name="Op den Camp H."/>
            <person name="Overmann J."/>
            <person name="Amann R."/>
            <person name="Jetten M.S.M."/>
            <person name="Mascher T."/>
            <person name="Medema M.H."/>
            <person name="Devos D.P."/>
            <person name="Kaster A.-K."/>
            <person name="Ovreas L."/>
            <person name="Rohde M."/>
            <person name="Galperin M.Y."/>
            <person name="Jogler C."/>
        </authorList>
    </citation>
    <scope>NUCLEOTIDE SEQUENCE [LARGE SCALE GENOMIC DNA]</scope>
    <source>
        <strain evidence="2 3">Pan181</strain>
    </source>
</reference>
<feature type="transmembrane region" description="Helical" evidence="1">
    <location>
        <begin position="16"/>
        <end position="40"/>
    </location>
</feature>
<organism evidence="2 3">
    <name type="scientific">Aeoliella mucimassa</name>
    <dbReference type="NCBI Taxonomy" id="2527972"/>
    <lineage>
        <taxon>Bacteria</taxon>
        <taxon>Pseudomonadati</taxon>
        <taxon>Planctomycetota</taxon>
        <taxon>Planctomycetia</taxon>
        <taxon>Pirellulales</taxon>
        <taxon>Lacipirellulaceae</taxon>
        <taxon>Aeoliella</taxon>
    </lineage>
</organism>
<accession>A0A518AJP6</accession>
<sequence>MTEARQSSQFHRGRTTFLLSGLGFGIMLGAVLGLNIQGLWPQVPLHATATEGYESFSIATGLVDNEVEGLYFLDYLTGDLVGAVVNPKTGKFNARFTYNISQDFPTAGRNAKYLMVTGLANMPRGRAGFQPASSIVYIADATSGQVGAYIMPWNSSMQAAGKPQAGAFQVLDVQQFRTTAIRDQ</sequence>
<name>A0A518AJP6_9BACT</name>